<organism evidence="1">
    <name type="scientific">Arundo donax</name>
    <name type="common">Giant reed</name>
    <name type="synonym">Donax arundinaceus</name>
    <dbReference type="NCBI Taxonomy" id="35708"/>
    <lineage>
        <taxon>Eukaryota</taxon>
        <taxon>Viridiplantae</taxon>
        <taxon>Streptophyta</taxon>
        <taxon>Embryophyta</taxon>
        <taxon>Tracheophyta</taxon>
        <taxon>Spermatophyta</taxon>
        <taxon>Magnoliopsida</taxon>
        <taxon>Liliopsida</taxon>
        <taxon>Poales</taxon>
        <taxon>Poaceae</taxon>
        <taxon>PACMAD clade</taxon>
        <taxon>Arundinoideae</taxon>
        <taxon>Arundineae</taxon>
        <taxon>Arundo</taxon>
    </lineage>
</organism>
<reference evidence="1" key="2">
    <citation type="journal article" date="2015" name="Data Brief">
        <title>Shoot transcriptome of the giant reed, Arundo donax.</title>
        <authorList>
            <person name="Barrero R.A."/>
            <person name="Guerrero F.D."/>
            <person name="Moolhuijzen P."/>
            <person name="Goolsby J.A."/>
            <person name="Tidwell J."/>
            <person name="Bellgard S.E."/>
            <person name="Bellgard M.I."/>
        </authorList>
    </citation>
    <scope>NUCLEOTIDE SEQUENCE</scope>
    <source>
        <tissue evidence="1">Shoot tissue taken approximately 20 cm above the soil surface</tissue>
    </source>
</reference>
<sequence length="44" mass="4903">MLVTCASAHMFCKEAIVRGPSLHYVLNSSDNFLYILSTKIALPF</sequence>
<proteinExistence type="predicted"/>
<name>A0A0A9HDN3_ARUDO</name>
<reference evidence="1" key="1">
    <citation type="submission" date="2014-09" db="EMBL/GenBank/DDBJ databases">
        <authorList>
            <person name="Magalhaes I.L.F."/>
            <person name="Oliveira U."/>
            <person name="Santos F.R."/>
            <person name="Vidigal T.H.D.A."/>
            <person name="Brescovit A.D."/>
            <person name="Santos A.J."/>
        </authorList>
    </citation>
    <scope>NUCLEOTIDE SEQUENCE</scope>
    <source>
        <tissue evidence="1">Shoot tissue taken approximately 20 cm above the soil surface</tissue>
    </source>
</reference>
<evidence type="ECO:0000313" key="1">
    <source>
        <dbReference type="EMBL" id="JAE32956.1"/>
    </source>
</evidence>
<protein>
    <submittedName>
        <fullName evidence="1">Uncharacterized protein</fullName>
    </submittedName>
</protein>
<accession>A0A0A9HDN3</accession>
<dbReference type="EMBL" id="GBRH01164940">
    <property type="protein sequence ID" value="JAE32956.1"/>
    <property type="molecule type" value="Transcribed_RNA"/>
</dbReference>
<dbReference type="AlphaFoldDB" id="A0A0A9HDN3"/>